<dbReference type="EMBL" id="KE525331">
    <property type="protein sequence ID" value="KFB47509.1"/>
    <property type="molecule type" value="Genomic_DNA"/>
</dbReference>
<evidence type="ECO:0000313" key="1">
    <source>
        <dbReference type="EMBL" id="KFB47509.1"/>
    </source>
</evidence>
<protein>
    <submittedName>
        <fullName evidence="1 2">Uncharacterized protein</fullName>
    </submittedName>
</protein>
<gene>
    <name evidence="1" type="ORF">ZHAS_00015465</name>
</gene>
<reference evidence="2" key="2">
    <citation type="submission" date="2020-05" db="UniProtKB">
        <authorList>
            <consortium name="EnsemblMetazoa"/>
        </authorList>
    </citation>
    <scope>IDENTIFICATION</scope>
</reference>
<dbReference type="EnsemblMetazoa" id="ASIC015465-RA">
    <property type="protein sequence ID" value="ASIC015465-PA"/>
    <property type="gene ID" value="ASIC015465"/>
</dbReference>
<dbReference type="EMBL" id="ATLV01022340">
    <property type="status" value="NOT_ANNOTATED_CDS"/>
    <property type="molecule type" value="Genomic_DNA"/>
</dbReference>
<dbReference type="Proteomes" id="UP000030765">
    <property type="component" value="Unassembled WGS sequence"/>
</dbReference>
<keyword evidence="3" id="KW-1185">Reference proteome</keyword>
<dbReference type="AlphaFoldDB" id="A0A084WBB5"/>
<evidence type="ECO:0000313" key="2">
    <source>
        <dbReference type="EnsemblMetazoa" id="ASIC015465-PA"/>
    </source>
</evidence>
<accession>A0A084WBB5</accession>
<organism evidence="1">
    <name type="scientific">Anopheles sinensis</name>
    <name type="common">Mosquito</name>
    <dbReference type="NCBI Taxonomy" id="74873"/>
    <lineage>
        <taxon>Eukaryota</taxon>
        <taxon>Metazoa</taxon>
        <taxon>Ecdysozoa</taxon>
        <taxon>Arthropoda</taxon>
        <taxon>Hexapoda</taxon>
        <taxon>Insecta</taxon>
        <taxon>Pterygota</taxon>
        <taxon>Neoptera</taxon>
        <taxon>Endopterygota</taxon>
        <taxon>Diptera</taxon>
        <taxon>Nematocera</taxon>
        <taxon>Culicoidea</taxon>
        <taxon>Culicidae</taxon>
        <taxon>Anophelinae</taxon>
        <taxon>Anopheles</taxon>
    </lineage>
</organism>
<reference evidence="1 3" key="1">
    <citation type="journal article" date="2014" name="BMC Genomics">
        <title>Genome sequence of Anopheles sinensis provides insight into genetics basis of mosquito competence for malaria parasites.</title>
        <authorList>
            <person name="Zhou D."/>
            <person name="Zhang D."/>
            <person name="Ding G."/>
            <person name="Shi L."/>
            <person name="Hou Q."/>
            <person name="Ye Y."/>
            <person name="Xu Y."/>
            <person name="Zhou H."/>
            <person name="Xiong C."/>
            <person name="Li S."/>
            <person name="Yu J."/>
            <person name="Hong S."/>
            <person name="Yu X."/>
            <person name="Zou P."/>
            <person name="Chen C."/>
            <person name="Chang X."/>
            <person name="Wang W."/>
            <person name="Lv Y."/>
            <person name="Sun Y."/>
            <person name="Ma L."/>
            <person name="Shen B."/>
            <person name="Zhu C."/>
        </authorList>
    </citation>
    <scope>NUCLEOTIDE SEQUENCE [LARGE SCALE GENOMIC DNA]</scope>
</reference>
<proteinExistence type="predicted"/>
<dbReference type="VEuPathDB" id="VectorBase:ASIC015465"/>
<evidence type="ECO:0000313" key="3">
    <source>
        <dbReference type="Proteomes" id="UP000030765"/>
    </source>
</evidence>
<sequence>MESVITRDCWVRCPRWTRPFSLPFHHQHQKQGKQQQIEAHLVSGKASIQSCTNPCGASVYFTRRLMMMKTNEVIICTTQPATLLVALL</sequence>
<name>A0A084WBB5_ANOSI</name>